<proteinExistence type="predicted"/>
<reference evidence="1 2" key="1">
    <citation type="submission" date="2016-08" db="EMBL/GenBank/DDBJ databases">
        <authorList>
            <person name="Varghese N."/>
            <person name="Submissions Spin"/>
        </authorList>
    </citation>
    <scope>NUCLEOTIDE SEQUENCE [LARGE SCALE GENOMIC DNA]</scope>
    <source>
        <strain evidence="1 2">HL-109</strain>
    </source>
</reference>
<comment type="caution">
    <text evidence="1">The sequence shown here is derived from an EMBL/GenBank/DDBJ whole genome shotgun (WGS) entry which is preliminary data.</text>
</comment>
<protein>
    <submittedName>
        <fullName evidence="1">Uncharacterized protein</fullName>
    </submittedName>
</protein>
<evidence type="ECO:0000313" key="2">
    <source>
        <dbReference type="Proteomes" id="UP000182800"/>
    </source>
</evidence>
<gene>
    <name evidence="1" type="ORF">GA0071312_2795</name>
</gene>
<dbReference type="RefSeq" id="WP_074445444.1">
    <property type="nucleotide sequence ID" value="NZ_FMBM01000002.1"/>
</dbReference>
<sequence length="169" mass="19087">MPVLERYGHNVRYRGCADWDRFWEDQVQISSPHSFIHVDMWVEMTQFSDISDADPKGLFGIGFTPMENGRTDLFFITTERLALAENEIRENMGAIVKTLRKISVVFENDTDDEIGLEFGPAHVDGAEISRGDRITVPANASITVVPFDDHVEELVGDIPEKFASIIVSR</sequence>
<accession>A0ABY0KBJ3</accession>
<organism evidence="1 2">
    <name type="scientific">Saliniramus fredricksonii</name>
    <dbReference type="NCBI Taxonomy" id="1653334"/>
    <lineage>
        <taxon>Bacteria</taxon>
        <taxon>Pseudomonadati</taxon>
        <taxon>Pseudomonadota</taxon>
        <taxon>Alphaproteobacteria</taxon>
        <taxon>Hyphomicrobiales</taxon>
        <taxon>Salinarimonadaceae</taxon>
        <taxon>Saliniramus</taxon>
    </lineage>
</organism>
<evidence type="ECO:0000313" key="1">
    <source>
        <dbReference type="EMBL" id="SCC81829.1"/>
    </source>
</evidence>
<dbReference type="Proteomes" id="UP000182800">
    <property type="component" value="Unassembled WGS sequence"/>
</dbReference>
<name>A0ABY0KBJ3_9HYPH</name>
<dbReference type="EMBL" id="FMBM01000002">
    <property type="protein sequence ID" value="SCC81829.1"/>
    <property type="molecule type" value="Genomic_DNA"/>
</dbReference>
<keyword evidence="2" id="KW-1185">Reference proteome</keyword>